<dbReference type="Proteomes" id="UP000301309">
    <property type="component" value="Unassembled WGS sequence"/>
</dbReference>
<proteinExistence type="predicted"/>
<name>A0A4D4KTZ7_STRVO</name>
<accession>A0A4D4KTZ7</accession>
<sequence length="100" mass="11346">MIVVSGTMTFAPASHDRVLDAARTLTRETRAETGCRTYELWADPDQRGRFRLFEEWDSQEALTAHFASPHFQAFGGRLGELGIEAMDVHRYIDPTVAELF</sequence>
<organism evidence="2 3">
    <name type="scientific">Streptomyces violaceusniger</name>
    <dbReference type="NCBI Taxonomy" id="68280"/>
    <lineage>
        <taxon>Bacteria</taxon>
        <taxon>Bacillati</taxon>
        <taxon>Actinomycetota</taxon>
        <taxon>Actinomycetes</taxon>
        <taxon>Kitasatosporales</taxon>
        <taxon>Streptomycetaceae</taxon>
        <taxon>Streptomyces</taxon>
        <taxon>Streptomyces violaceusniger group</taxon>
    </lineage>
</organism>
<comment type="caution">
    <text evidence="2">The sequence shown here is derived from an EMBL/GenBank/DDBJ whole genome shotgun (WGS) entry which is preliminary data.</text>
</comment>
<feature type="domain" description="ABM" evidence="1">
    <location>
        <begin position="2"/>
        <end position="92"/>
    </location>
</feature>
<dbReference type="SUPFAM" id="SSF54909">
    <property type="entry name" value="Dimeric alpha+beta barrel"/>
    <property type="match status" value="1"/>
</dbReference>
<protein>
    <recommendedName>
        <fullName evidence="1">ABM domain-containing protein</fullName>
    </recommendedName>
</protein>
<dbReference type="PANTHER" id="PTHR33336:SF15">
    <property type="entry name" value="ABM DOMAIN-CONTAINING PROTEIN"/>
    <property type="match status" value="1"/>
</dbReference>
<dbReference type="InterPro" id="IPR007138">
    <property type="entry name" value="ABM_dom"/>
</dbReference>
<evidence type="ECO:0000313" key="3">
    <source>
        <dbReference type="Proteomes" id="UP000301309"/>
    </source>
</evidence>
<evidence type="ECO:0000313" key="2">
    <source>
        <dbReference type="EMBL" id="GDY52172.1"/>
    </source>
</evidence>
<dbReference type="Pfam" id="PF03992">
    <property type="entry name" value="ABM"/>
    <property type="match status" value="1"/>
</dbReference>
<dbReference type="Gene3D" id="3.30.70.100">
    <property type="match status" value="1"/>
</dbReference>
<dbReference type="EMBL" id="BJHW01000001">
    <property type="protein sequence ID" value="GDY52172.1"/>
    <property type="molecule type" value="Genomic_DNA"/>
</dbReference>
<keyword evidence="3" id="KW-1185">Reference proteome</keyword>
<reference evidence="2 3" key="1">
    <citation type="journal article" date="2020" name="Int. J. Syst. Evol. Microbiol.">
        <title>Reclassification of Streptomyces castelarensis and Streptomyces sporoclivatus as later heterotypic synonyms of Streptomyces antimycoticus.</title>
        <authorList>
            <person name="Komaki H."/>
            <person name="Tamura T."/>
        </authorList>
    </citation>
    <scope>NUCLEOTIDE SEQUENCE [LARGE SCALE GENOMIC DNA]</scope>
    <source>
        <strain evidence="2 3">NBRC 13459</strain>
    </source>
</reference>
<dbReference type="OrthoDB" id="287932at2"/>
<dbReference type="PANTHER" id="PTHR33336">
    <property type="entry name" value="QUINOL MONOOXYGENASE YGIN-RELATED"/>
    <property type="match status" value="1"/>
</dbReference>
<dbReference type="PROSITE" id="PS51725">
    <property type="entry name" value="ABM"/>
    <property type="match status" value="1"/>
</dbReference>
<dbReference type="GO" id="GO:0003824">
    <property type="term" value="F:catalytic activity"/>
    <property type="evidence" value="ECO:0007669"/>
    <property type="project" value="TreeGrafter"/>
</dbReference>
<dbReference type="InterPro" id="IPR050744">
    <property type="entry name" value="AI-2_Isomerase_LsrG"/>
</dbReference>
<gene>
    <name evidence="2" type="ORF">SVIO_027950</name>
</gene>
<dbReference type="AlphaFoldDB" id="A0A4D4KTZ7"/>
<dbReference type="InterPro" id="IPR011008">
    <property type="entry name" value="Dimeric_a/b-barrel"/>
</dbReference>
<evidence type="ECO:0000259" key="1">
    <source>
        <dbReference type="PROSITE" id="PS51725"/>
    </source>
</evidence>
<dbReference type="RefSeq" id="WP_137977178.1">
    <property type="nucleotide sequence ID" value="NZ_BAAASO010000035.1"/>
</dbReference>